<proteinExistence type="predicted"/>
<protein>
    <recommendedName>
        <fullName evidence="1">Reverse transcriptase zinc-binding domain-containing protein</fullName>
    </recommendedName>
</protein>
<name>A0A199VT90_ANACO</name>
<evidence type="ECO:0000313" key="3">
    <source>
        <dbReference type="Proteomes" id="UP000092600"/>
    </source>
</evidence>
<dbReference type="EMBL" id="LSRQ01000912">
    <property type="protein sequence ID" value="OAY80269.1"/>
    <property type="molecule type" value="Genomic_DNA"/>
</dbReference>
<organism evidence="2 3">
    <name type="scientific">Ananas comosus</name>
    <name type="common">Pineapple</name>
    <name type="synonym">Ananas ananas</name>
    <dbReference type="NCBI Taxonomy" id="4615"/>
    <lineage>
        <taxon>Eukaryota</taxon>
        <taxon>Viridiplantae</taxon>
        <taxon>Streptophyta</taxon>
        <taxon>Embryophyta</taxon>
        <taxon>Tracheophyta</taxon>
        <taxon>Spermatophyta</taxon>
        <taxon>Magnoliopsida</taxon>
        <taxon>Liliopsida</taxon>
        <taxon>Poales</taxon>
        <taxon>Bromeliaceae</taxon>
        <taxon>Bromelioideae</taxon>
        <taxon>Ananas</taxon>
    </lineage>
</organism>
<dbReference type="Pfam" id="PF13966">
    <property type="entry name" value="zf-RVT"/>
    <property type="match status" value="1"/>
</dbReference>
<evidence type="ECO:0000313" key="2">
    <source>
        <dbReference type="EMBL" id="OAY80269.1"/>
    </source>
</evidence>
<dbReference type="AlphaFoldDB" id="A0A199VT90"/>
<evidence type="ECO:0000259" key="1">
    <source>
        <dbReference type="Pfam" id="PF13966"/>
    </source>
</evidence>
<comment type="caution">
    <text evidence="2">The sequence shown here is derived from an EMBL/GenBank/DDBJ whole genome shotgun (WGS) entry which is preliminary data.</text>
</comment>
<feature type="non-terminal residue" evidence="2">
    <location>
        <position position="193"/>
    </location>
</feature>
<gene>
    <name evidence="2" type="ORF">ACMD2_25137</name>
</gene>
<sequence>YQAPSAGAPTTFPVEKILSYKRSGSKTFFWLSPWIGRALMDQFLALFFFFAHKFALVSMELIDNLISLLLFFVNSTSDSTSITVWYSFAPPRVLFFMWLLHKDRILTLDNLRRRGWILTSRCELCLNAGEDIIHLFPQCSYFIIGHLTYLRIIERLETQFSAVLLGPSGLSEIVVSSTALALFPSPPLAVFAS</sequence>
<feature type="non-terminal residue" evidence="2">
    <location>
        <position position="1"/>
    </location>
</feature>
<dbReference type="InterPro" id="IPR026960">
    <property type="entry name" value="RVT-Znf"/>
</dbReference>
<dbReference type="Proteomes" id="UP000092600">
    <property type="component" value="Unassembled WGS sequence"/>
</dbReference>
<accession>A0A199VT90</accession>
<feature type="domain" description="Reverse transcriptase zinc-binding" evidence="1">
    <location>
        <begin position="77"/>
        <end position="141"/>
    </location>
</feature>
<reference evidence="2 3" key="1">
    <citation type="journal article" date="2016" name="DNA Res.">
        <title>The draft genome of MD-2 pineapple using hybrid error correction of long reads.</title>
        <authorList>
            <person name="Redwan R.M."/>
            <person name="Saidin A."/>
            <person name="Kumar S.V."/>
        </authorList>
    </citation>
    <scope>NUCLEOTIDE SEQUENCE [LARGE SCALE GENOMIC DNA]</scope>
    <source>
        <strain evidence="3">cv. MD2</strain>
        <tissue evidence="2">Leaf</tissue>
    </source>
</reference>